<dbReference type="CDD" id="cd00438">
    <property type="entry name" value="cupin_RmlC"/>
    <property type="match status" value="1"/>
</dbReference>
<dbReference type="GO" id="GO:0005829">
    <property type="term" value="C:cytosol"/>
    <property type="evidence" value="ECO:0007669"/>
    <property type="project" value="TreeGrafter"/>
</dbReference>
<dbReference type="GO" id="GO:0000271">
    <property type="term" value="P:polysaccharide biosynthetic process"/>
    <property type="evidence" value="ECO:0007669"/>
    <property type="project" value="TreeGrafter"/>
</dbReference>
<dbReference type="AlphaFoldDB" id="A0A6J4SMM0"/>
<dbReference type="NCBIfam" id="TIGR01221">
    <property type="entry name" value="rmlC"/>
    <property type="match status" value="1"/>
</dbReference>
<accession>A0A6J4SMM0</accession>
<evidence type="ECO:0000256" key="4">
    <source>
        <dbReference type="RuleBase" id="RU364069"/>
    </source>
</evidence>
<dbReference type="InterPro" id="IPR000888">
    <property type="entry name" value="RmlC-like"/>
</dbReference>
<feature type="site" description="Participates in a stacking interaction with the thymidine ring of dTDP-4-oxo-6-deoxyglucose" evidence="3">
    <location>
        <position position="155"/>
    </location>
</feature>
<organism evidence="5">
    <name type="scientific">uncultured Solirubrobacteraceae bacterium</name>
    <dbReference type="NCBI Taxonomy" id="1162706"/>
    <lineage>
        <taxon>Bacteria</taxon>
        <taxon>Bacillati</taxon>
        <taxon>Actinomycetota</taxon>
        <taxon>Thermoleophilia</taxon>
        <taxon>Solirubrobacterales</taxon>
        <taxon>Solirubrobacteraceae</taxon>
        <taxon>environmental samples</taxon>
    </lineage>
</organism>
<feature type="active site" description="Proton donor" evidence="2">
    <location>
        <position position="149"/>
    </location>
</feature>
<dbReference type="EC" id="5.1.3.13" evidence="4"/>
<comment type="subunit">
    <text evidence="4">Homodimer.</text>
</comment>
<dbReference type="SUPFAM" id="SSF51182">
    <property type="entry name" value="RmlC-like cupins"/>
    <property type="match status" value="1"/>
</dbReference>
<dbReference type="Pfam" id="PF00908">
    <property type="entry name" value="dTDP_sugar_isom"/>
    <property type="match status" value="1"/>
</dbReference>
<dbReference type="GO" id="GO:0008830">
    <property type="term" value="F:dTDP-4-dehydrorhamnose 3,5-epimerase activity"/>
    <property type="evidence" value="ECO:0007669"/>
    <property type="project" value="UniProtKB-UniRule"/>
</dbReference>
<dbReference type="UniPathway" id="UPA00124"/>
<evidence type="ECO:0000256" key="3">
    <source>
        <dbReference type="PIRSR" id="PIRSR600888-3"/>
    </source>
</evidence>
<feature type="active site" description="Proton acceptor" evidence="2">
    <location>
        <position position="79"/>
    </location>
</feature>
<dbReference type="PANTHER" id="PTHR21047:SF2">
    <property type="entry name" value="THYMIDINE DIPHOSPHO-4-KETO-RHAMNOSE 3,5-EPIMERASE"/>
    <property type="match status" value="1"/>
</dbReference>
<proteinExistence type="inferred from homology"/>
<gene>
    <name evidence="5" type="ORF">AVDCRST_MAG13-2229</name>
</gene>
<comment type="pathway">
    <text evidence="4">Carbohydrate biosynthesis; dTDP-L-rhamnose biosynthesis.</text>
</comment>
<dbReference type="GO" id="GO:0019305">
    <property type="term" value="P:dTDP-rhamnose biosynthetic process"/>
    <property type="evidence" value="ECO:0007669"/>
    <property type="project" value="UniProtKB-UniRule"/>
</dbReference>
<protein>
    <recommendedName>
        <fullName evidence="4">dTDP-4-dehydrorhamnose 3,5-epimerase</fullName>
        <ecNumber evidence="4">5.1.3.13</ecNumber>
    </recommendedName>
    <alternativeName>
        <fullName evidence="4">Thymidine diphospho-4-keto-rhamnose 3,5-epimerase</fullName>
    </alternativeName>
</protein>
<dbReference type="InterPro" id="IPR014710">
    <property type="entry name" value="RmlC-like_jellyroll"/>
</dbReference>
<evidence type="ECO:0000256" key="2">
    <source>
        <dbReference type="PIRSR" id="PIRSR600888-1"/>
    </source>
</evidence>
<keyword evidence="4 5" id="KW-0413">Isomerase</keyword>
<name>A0A6J4SMM0_9ACTN</name>
<dbReference type="PANTHER" id="PTHR21047">
    <property type="entry name" value="DTDP-6-DEOXY-D-GLUCOSE-3,5 EPIMERASE"/>
    <property type="match status" value="1"/>
</dbReference>
<comment type="similarity">
    <text evidence="1 4">Belongs to the dTDP-4-dehydrorhamnose 3,5-epimerase family.</text>
</comment>
<sequence length="201" mass="22118">MKVLDVLTPPAVRASGNFEALALGIPGPLLIVPRRVRDERGFFLETWSERDFDALGVAERFVQDNHSSSAAAGTVRGMHFQLPPRAQAKLVRVLRGAVLDVVVDMRRGSPTYGRHAAVELSAADARQVYVPVGFAHGFCTLEPETEVAYKASDYYDPGLERGLAWDDPDLALPWPVAPGRAVLSDKDRRQPRLRDAVRSFA</sequence>
<evidence type="ECO:0000256" key="1">
    <source>
        <dbReference type="ARBA" id="ARBA00010154"/>
    </source>
</evidence>
<dbReference type="EMBL" id="CADCVO010000359">
    <property type="protein sequence ID" value="CAA9500672.1"/>
    <property type="molecule type" value="Genomic_DNA"/>
</dbReference>
<comment type="function">
    <text evidence="4">Catalyzes the epimerization of the C3' and C5'positions of dTDP-6-deoxy-D-xylo-4-hexulose, forming dTDP-6-deoxy-L-lyxo-4-hexulose.</text>
</comment>
<dbReference type="Gene3D" id="2.60.120.10">
    <property type="entry name" value="Jelly Rolls"/>
    <property type="match status" value="1"/>
</dbReference>
<dbReference type="InterPro" id="IPR011051">
    <property type="entry name" value="RmlC_Cupin_sf"/>
</dbReference>
<evidence type="ECO:0000313" key="5">
    <source>
        <dbReference type="EMBL" id="CAA9500672.1"/>
    </source>
</evidence>
<reference evidence="5" key="1">
    <citation type="submission" date="2020-02" db="EMBL/GenBank/DDBJ databases">
        <authorList>
            <person name="Meier V. D."/>
        </authorList>
    </citation>
    <scope>NUCLEOTIDE SEQUENCE</scope>
    <source>
        <strain evidence="5">AVDCRST_MAG13</strain>
    </source>
</reference>
<comment type="catalytic activity">
    <reaction evidence="4">
        <text>dTDP-4-dehydro-6-deoxy-alpha-D-glucose = dTDP-4-dehydro-beta-L-rhamnose</text>
        <dbReference type="Rhea" id="RHEA:16969"/>
        <dbReference type="ChEBI" id="CHEBI:57649"/>
        <dbReference type="ChEBI" id="CHEBI:62830"/>
        <dbReference type="EC" id="5.1.3.13"/>
    </reaction>
</comment>